<proteinExistence type="inferred from homology"/>
<dbReference type="GO" id="GO:0034040">
    <property type="term" value="F:ATPase-coupled lipid transmembrane transporter activity"/>
    <property type="evidence" value="ECO:0007669"/>
    <property type="project" value="TreeGrafter"/>
</dbReference>
<dbReference type="SUPFAM" id="SSF52540">
    <property type="entry name" value="P-loop containing nucleoside triphosphate hydrolases"/>
    <property type="match status" value="1"/>
</dbReference>
<comment type="similarity">
    <text evidence="3">Belongs to the ABC transporter superfamily. ABCB family. Heavy Metal importer (TC 3.A.1.210) subfamily.</text>
</comment>
<dbReference type="AlphaFoldDB" id="A0A4Q9N2S7"/>
<organism evidence="5">
    <name type="scientific">Dichomitus squalens</name>
    <dbReference type="NCBI Taxonomy" id="114155"/>
    <lineage>
        <taxon>Eukaryota</taxon>
        <taxon>Fungi</taxon>
        <taxon>Dikarya</taxon>
        <taxon>Basidiomycota</taxon>
        <taxon>Agaricomycotina</taxon>
        <taxon>Agaricomycetes</taxon>
        <taxon>Polyporales</taxon>
        <taxon>Polyporaceae</taxon>
        <taxon>Dichomitus</taxon>
    </lineage>
</organism>
<dbReference type="InterPro" id="IPR003439">
    <property type="entry name" value="ABC_transporter-like_ATP-bd"/>
</dbReference>
<dbReference type="PANTHER" id="PTHR24221">
    <property type="entry name" value="ATP-BINDING CASSETTE SUB-FAMILY B"/>
    <property type="match status" value="1"/>
</dbReference>
<accession>A0A4Q9N2S7</accession>
<dbReference type="Proteomes" id="UP000292957">
    <property type="component" value="Unassembled WGS sequence"/>
</dbReference>
<evidence type="ECO:0000259" key="4">
    <source>
        <dbReference type="PROSITE" id="PS50893"/>
    </source>
</evidence>
<dbReference type="PROSITE" id="PS00211">
    <property type="entry name" value="ABC_TRANSPORTER_1"/>
    <property type="match status" value="1"/>
</dbReference>
<dbReference type="Gene3D" id="3.40.50.300">
    <property type="entry name" value="P-loop containing nucleotide triphosphate hydrolases"/>
    <property type="match status" value="1"/>
</dbReference>
<gene>
    <name evidence="5" type="ORF">BD311DRAFT_851864</name>
</gene>
<name>A0A4Q9N2S7_9APHY</name>
<dbReference type="PANTHER" id="PTHR24221:SF654">
    <property type="entry name" value="ATP-BINDING CASSETTE SUB-FAMILY B MEMBER 6"/>
    <property type="match status" value="1"/>
</dbReference>
<dbReference type="PROSITE" id="PS50893">
    <property type="entry name" value="ABC_TRANSPORTER_2"/>
    <property type="match status" value="1"/>
</dbReference>
<dbReference type="InterPro" id="IPR003593">
    <property type="entry name" value="AAA+_ATPase"/>
</dbReference>
<dbReference type="OrthoDB" id="6500128at2759"/>
<dbReference type="GO" id="GO:0016887">
    <property type="term" value="F:ATP hydrolysis activity"/>
    <property type="evidence" value="ECO:0007669"/>
    <property type="project" value="InterPro"/>
</dbReference>
<evidence type="ECO:0000256" key="2">
    <source>
        <dbReference type="ARBA" id="ARBA00022840"/>
    </source>
</evidence>
<protein>
    <submittedName>
        <fullName evidence="5">P-loop containing nucleoside triphosphate hydrolase protein</fullName>
    </submittedName>
</protein>
<dbReference type="InterPro" id="IPR039421">
    <property type="entry name" value="Type_1_exporter"/>
</dbReference>
<dbReference type="InterPro" id="IPR017871">
    <property type="entry name" value="ABC_transporter-like_CS"/>
</dbReference>
<dbReference type="GO" id="GO:0005524">
    <property type="term" value="F:ATP binding"/>
    <property type="evidence" value="ECO:0007669"/>
    <property type="project" value="UniProtKB-KW"/>
</dbReference>
<feature type="domain" description="ABC transporter" evidence="4">
    <location>
        <begin position="453"/>
        <end position="718"/>
    </location>
</feature>
<keyword evidence="5" id="KW-0378">Hydrolase</keyword>
<evidence type="ECO:0000256" key="1">
    <source>
        <dbReference type="ARBA" id="ARBA00022741"/>
    </source>
</evidence>
<evidence type="ECO:0000313" key="5">
    <source>
        <dbReference type="EMBL" id="TBU33261.1"/>
    </source>
</evidence>
<keyword evidence="2" id="KW-0067">ATP-binding</keyword>
<reference evidence="5" key="1">
    <citation type="submission" date="2019-01" db="EMBL/GenBank/DDBJ databases">
        <title>Draft genome sequences of three monokaryotic isolates of the white-rot basidiomycete fungus Dichomitus squalens.</title>
        <authorList>
            <consortium name="DOE Joint Genome Institute"/>
            <person name="Lopez S.C."/>
            <person name="Andreopoulos B."/>
            <person name="Pangilinan J."/>
            <person name="Lipzen A."/>
            <person name="Riley R."/>
            <person name="Ahrendt S."/>
            <person name="Ng V."/>
            <person name="Barry K."/>
            <person name="Daum C."/>
            <person name="Grigoriev I.V."/>
            <person name="Hilden K.S."/>
            <person name="Makela M.R."/>
            <person name="de Vries R.P."/>
        </authorList>
    </citation>
    <scope>NUCLEOTIDE SEQUENCE [LARGE SCALE GENOMIC DNA]</scope>
    <source>
        <strain evidence="5">OM18370.1</strain>
    </source>
</reference>
<sequence>MPLPPSSLFTDVIHLASSVVRNLPGCPHDAPLKPPTSRERVKRDALEESPDLYAVWLASRRIAENGTEHLPPAAQRPFSFQNLALACTLSKRCAPELLSCLWDAHPFRISLMVTLDVVRGIFPAFRGYSQAVMIDELQRNMTSGNFTLSHVIHQGTMELVRMSVEAAIDNIATSNENIVHNSARFLVERRQLEQRLRLDVPTLSDPLVRDLLQESDTFVRSFNGFSAFGVFSPFDAMRLLTLVSEVLTHLWVLSSLTFGGTPLSIVFLSVAVTVLPSMLSWLTYGHDNWDCPNGQLGGQLAAKQEAMRGLAHSDAHRPEILLFDLGPWILKSWSRARKSLLGLERRHHGGDNNLSFRPLSRVYLNGMFSAFHNVPLLLVLSSSSTSVGTFTLYRSTLQSLLLTAEALLRTLRMAFQGVFLMGAFCAATALKPRLQPDAQKAIPYSPSGVGMAIDAQNLSFSYPGSRVPALHNITLTVEAGETLAIVGYNGSGKTTLANVLLRIYDFESGSLRVNGVDIQRLDPRDFHAHASAVFQGFSKFSTSVKGNVGIGFVPEMDSADAVSTAIELAGAADLVRSLPEGVRTRLDGDGLNRSCEASCGDGPASHTPHGLSGGEWQRIAISRAFMRARRPEVELLVFDEPTSSLDAHAQKHVFDTIEKISRSLDGDRTKTVIFVTHRLATARRADKIAMMENGTIIEFGTHEQLLSRNGRYASLYHASV</sequence>
<dbReference type="SMART" id="SM00382">
    <property type="entry name" value="AAA"/>
    <property type="match status" value="1"/>
</dbReference>
<evidence type="ECO:0000256" key="3">
    <source>
        <dbReference type="ARBA" id="ARBA00024363"/>
    </source>
</evidence>
<dbReference type="EMBL" id="ML143392">
    <property type="protein sequence ID" value="TBU33261.1"/>
    <property type="molecule type" value="Genomic_DNA"/>
</dbReference>
<dbReference type="Pfam" id="PF00005">
    <property type="entry name" value="ABC_tran"/>
    <property type="match status" value="1"/>
</dbReference>
<dbReference type="InterPro" id="IPR027417">
    <property type="entry name" value="P-loop_NTPase"/>
</dbReference>
<keyword evidence="1" id="KW-0547">Nucleotide-binding</keyword>